<keyword evidence="1 4" id="KW-0479">Metal-binding</keyword>
<dbReference type="AlphaFoldDB" id="A0A0Q9XZE9"/>
<organism evidence="6 7">
    <name type="scientific">Lederbergia galactosidilytica</name>
    <dbReference type="NCBI Taxonomy" id="217031"/>
    <lineage>
        <taxon>Bacteria</taxon>
        <taxon>Bacillati</taxon>
        <taxon>Bacillota</taxon>
        <taxon>Bacilli</taxon>
        <taxon>Bacillales</taxon>
        <taxon>Bacillaceae</taxon>
        <taxon>Lederbergia</taxon>
    </lineage>
</organism>
<comment type="caution">
    <text evidence="6">The sequence shown here is derived from an EMBL/GenBank/DDBJ whole genome shotgun (WGS) entry which is preliminary data.</text>
</comment>
<dbReference type="Gene3D" id="3.40.50.720">
    <property type="entry name" value="NAD(P)-binding Rossmann-like Domain"/>
    <property type="match status" value="1"/>
</dbReference>
<dbReference type="PANTHER" id="PTHR43401:SF2">
    <property type="entry name" value="L-THREONINE 3-DEHYDROGENASE"/>
    <property type="match status" value="1"/>
</dbReference>
<evidence type="ECO:0000256" key="1">
    <source>
        <dbReference type="ARBA" id="ARBA00022723"/>
    </source>
</evidence>
<comment type="cofactor">
    <cofactor evidence="4">
        <name>Zn(2+)</name>
        <dbReference type="ChEBI" id="CHEBI:29105"/>
    </cofactor>
</comment>
<dbReference type="InterPro" id="IPR036291">
    <property type="entry name" value="NAD(P)-bd_dom_sf"/>
</dbReference>
<dbReference type="InterPro" id="IPR020843">
    <property type="entry name" value="ER"/>
</dbReference>
<keyword evidence="3" id="KW-0560">Oxidoreductase</keyword>
<dbReference type="Pfam" id="PF00107">
    <property type="entry name" value="ADH_zinc_N"/>
    <property type="match status" value="1"/>
</dbReference>
<feature type="domain" description="Enoyl reductase (ER)" evidence="5">
    <location>
        <begin position="7"/>
        <end position="346"/>
    </location>
</feature>
<dbReference type="SUPFAM" id="SSF51735">
    <property type="entry name" value="NAD(P)-binding Rossmann-fold domains"/>
    <property type="match status" value="1"/>
</dbReference>
<protein>
    <submittedName>
        <fullName evidence="6">Theronine dehydrogenase</fullName>
    </submittedName>
</protein>
<evidence type="ECO:0000256" key="4">
    <source>
        <dbReference type="RuleBase" id="RU361277"/>
    </source>
</evidence>
<dbReference type="PROSITE" id="PS00059">
    <property type="entry name" value="ADH_ZINC"/>
    <property type="match status" value="1"/>
</dbReference>
<gene>
    <name evidence="6" type="ORF">ACA29_07080</name>
</gene>
<dbReference type="CDD" id="cd08234">
    <property type="entry name" value="threonine_DH_like"/>
    <property type="match status" value="1"/>
</dbReference>
<evidence type="ECO:0000259" key="5">
    <source>
        <dbReference type="SMART" id="SM00829"/>
    </source>
</evidence>
<name>A0A0Q9XZE9_9BACI</name>
<dbReference type="GO" id="GO:0016491">
    <property type="term" value="F:oxidoreductase activity"/>
    <property type="evidence" value="ECO:0007669"/>
    <property type="project" value="UniProtKB-KW"/>
</dbReference>
<dbReference type="Gene3D" id="3.90.180.10">
    <property type="entry name" value="Medium-chain alcohol dehydrogenases, catalytic domain"/>
    <property type="match status" value="1"/>
</dbReference>
<dbReference type="SMART" id="SM00829">
    <property type="entry name" value="PKS_ER"/>
    <property type="match status" value="1"/>
</dbReference>
<dbReference type="EMBL" id="LGPB01000068">
    <property type="protein sequence ID" value="KRG14069.1"/>
    <property type="molecule type" value="Genomic_DNA"/>
</dbReference>
<dbReference type="Pfam" id="PF08240">
    <property type="entry name" value="ADH_N"/>
    <property type="match status" value="1"/>
</dbReference>
<dbReference type="PANTHER" id="PTHR43401">
    <property type="entry name" value="L-THREONINE 3-DEHYDROGENASE"/>
    <property type="match status" value="1"/>
</dbReference>
<keyword evidence="2 4" id="KW-0862">Zinc</keyword>
<sequence>MKAAVLSNKMEMEVKELSIPTPLEDEIIIKVKACGICGTDQHIYHGQPGSAAVDYPIVLGHELAGEVVEVGERVTKFKAGDRVSIDPNIYCGECAYCQSNRQHLCENLQAIGVTRDGGMGEYCAVPSANCYLISDEMSFEEGAMIEPLGCVLHGFSRINIQPGASVLVIGGGYIGLMMLQMAKVYGTFPTFPIVVSEPDQSKHKLALQLGADEAISPDQLEADEAISPDQLDRNTEGFDIVIECVGRGRKESMEQAVKMAKKGGEILLFGVAAPDTKMEIHPFDIFSKELSIKGSFINPYTHEQAIALVERGKIQIKPLLSHHFKLEEVPNAMRDYRKMNVIKGIIQYT</sequence>
<evidence type="ECO:0000313" key="6">
    <source>
        <dbReference type="EMBL" id="KRG14069.1"/>
    </source>
</evidence>
<dbReference type="GO" id="GO:0008270">
    <property type="term" value="F:zinc ion binding"/>
    <property type="evidence" value="ECO:0007669"/>
    <property type="project" value="InterPro"/>
</dbReference>
<dbReference type="InterPro" id="IPR011032">
    <property type="entry name" value="GroES-like_sf"/>
</dbReference>
<reference evidence="6 7" key="1">
    <citation type="submission" date="2015-06" db="EMBL/GenBank/DDBJ databases">
        <title>Genome sequencing project of Bacillus galactosidilyticus PL133.</title>
        <authorList>
            <person name="Gaiero J."/>
            <person name="Nicol R."/>
            <person name="Habash M."/>
        </authorList>
    </citation>
    <scope>NUCLEOTIDE SEQUENCE [LARGE SCALE GENOMIC DNA]</scope>
    <source>
        <strain evidence="6 7">PL133</strain>
    </source>
</reference>
<dbReference type="InterPro" id="IPR050129">
    <property type="entry name" value="Zn_alcohol_dh"/>
</dbReference>
<evidence type="ECO:0000256" key="3">
    <source>
        <dbReference type="ARBA" id="ARBA00023002"/>
    </source>
</evidence>
<dbReference type="PATRIC" id="fig|217031.4.peg.2360"/>
<evidence type="ECO:0000313" key="7">
    <source>
        <dbReference type="Proteomes" id="UP000053881"/>
    </source>
</evidence>
<dbReference type="InterPro" id="IPR013149">
    <property type="entry name" value="ADH-like_C"/>
</dbReference>
<dbReference type="InterPro" id="IPR013154">
    <property type="entry name" value="ADH-like_N"/>
</dbReference>
<proteinExistence type="inferred from homology"/>
<dbReference type="InterPro" id="IPR002328">
    <property type="entry name" value="ADH_Zn_CS"/>
</dbReference>
<accession>A0A0Q9XZE9</accession>
<dbReference type="SUPFAM" id="SSF50129">
    <property type="entry name" value="GroES-like"/>
    <property type="match status" value="1"/>
</dbReference>
<dbReference type="Proteomes" id="UP000053881">
    <property type="component" value="Unassembled WGS sequence"/>
</dbReference>
<evidence type="ECO:0000256" key="2">
    <source>
        <dbReference type="ARBA" id="ARBA00022833"/>
    </source>
</evidence>
<comment type="similarity">
    <text evidence="4">Belongs to the zinc-containing alcohol dehydrogenase family.</text>
</comment>